<dbReference type="Gene3D" id="1.10.10.10">
    <property type="entry name" value="Winged helix-like DNA-binding domain superfamily/Winged helix DNA-binding domain"/>
    <property type="match status" value="1"/>
</dbReference>
<feature type="domain" description="HTH marR-type" evidence="5">
    <location>
        <begin position="61"/>
        <end position="196"/>
    </location>
</feature>
<dbReference type="RefSeq" id="WP_268881373.1">
    <property type="nucleotide sequence ID" value="NZ_CP114029.1"/>
</dbReference>
<name>A0ABY7BZM6_9HYPH</name>
<evidence type="ECO:0000259" key="5">
    <source>
        <dbReference type="PROSITE" id="PS50995"/>
    </source>
</evidence>
<dbReference type="InterPro" id="IPR000835">
    <property type="entry name" value="HTH_MarR-typ"/>
</dbReference>
<gene>
    <name evidence="6" type="ORF">OH818_27665</name>
</gene>
<keyword evidence="7" id="KW-1185">Reference proteome</keyword>
<reference evidence="6" key="1">
    <citation type="submission" date="2022-12" db="EMBL/GenBank/DDBJ databases">
        <title>Jiella pelagia sp. nov., isolated from phosphonate enriched culture of Northwest Pacific surface seawater.</title>
        <authorList>
            <person name="Shin D.Y."/>
            <person name="Hwang C.Y."/>
        </authorList>
    </citation>
    <scope>NUCLEOTIDE SEQUENCE</scope>
    <source>
        <strain evidence="6">HL-NP1</strain>
    </source>
</reference>
<organism evidence="6 7">
    <name type="scientific">Jiella pelagia</name>
    <dbReference type="NCBI Taxonomy" id="2986949"/>
    <lineage>
        <taxon>Bacteria</taxon>
        <taxon>Pseudomonadati</taxon>
        <taxon>Pseudomonadota</taxon>
        <taxon>Alphaproteobacteria</taxon>
        <taxon>Hyphomicrobiales</taxon>
        <taxon>Aurantimonadaceae</taxon>
        <taxon>Jiella</taxon>
    </lineage>
</organism>
<evidence type="ECO:0000256" key="2">
    <source>
        <dbReference type="ARBA" id="ARBA00023125"/>
    </source>
</evidence>
<evidence type="ECO:0000256" key="1">
    <source>
        <dbReference type="ARBA" id="ARBA00023015"/>
    </source>
</evidence>
<evidence type="ECO:0000256" key="3">
    <source>
        <dbReference type="ARBA" id="ARBA00023163"/>
    </source>
</evidence>
<keyword evidence="2" id="KW-0238">DNA-binding</keyword>
<feature type="compositionally biased region" description="Basic and acidic residues" evidence="4">
    <location>
        <begin position="16"/>
        <end position="26"/>
    </location>
</feature>
<dbReference type="Proteomes" id="UP001164020">
    <property type="component" value="Chromosome"/>
</dbReference>
<dbReference type="SMART" id="SM00347">
    <property type="entry name" value="HTH_MARR"/>
    <property type="match status" value="1"/>
</dbReference>
<dbReference type="InterPro" id="IPR036388">
    <property type="entry name" value="WH-like_DNA-bd_sf"/>
</dbReference>
<proteinExistence type="predicted"/>
<keyword evidence="3" id="KW-0804">Transcription</keyword>
<dbReference type="PANTHER" id="PTHR42756:SF1">
    <property type="entry name" value="TRANSCRIPTIONAL REPRESSOR OF EMRAB OPERON"/>
    <property type="match status" value="1"/>
</dbReference>
<dbReference type="PANTHER" id="PTHR42756">
    <property type="entry name" value="TRANSCRIPTIONAL REGULATOR, MARR"/>
    <property type="match status" value="1"/>
</dbReference>
<sequence>MSHGSSSSRFAPFAEGDPKPDERTESARSGAVLSEHAAVDETTQVTECVSDPVGPGRDAGDVPLVDTLLDIQRAGRMVTRHLNSRLRCLAMTSGQYQSLAAIDVADPPLMGAVAQSLGMDRTTLTANLKPMERCGMVLVEADENDRRARRVYLTQSGRETLAKARPIWKQAEAEMIAGLGSRNARDLRMTLATLVEALNNSAKL</sequence>
<feature type="region of interest" description="Disordered" evidence="4">
    <location>
        <begin position="1"/>
        <end position="31"/>
    </location>
</feature>
<dbReference type="Pfam" id="PF12802">
    <property type="entry name" value="MarR_2"/>
    <property type="match status" value="1"/>
</dbReference>
<dbReference type="PROSITE" id="PS50995">
    <property type="entry name" value="HTH_MARR_2"/>
    <property type="match status" value="1"/>
</dbReference>
<evidence type="ECO:0000256" key="4">
    <source>
        <dbReference type="SAM" id="MobiDB-lite"/>
    </source>
</evidence>
<dbReference type="InterPro" id="IPR036390">
    <property type="entry name" value="WH_DNA-bd_sf"/>
</dbReference>
<dbReference type="SUPFAM" id="SSF46785">
    <property type="entry name" value="Winged helix' DNA-binding domain"/>
    <property type="match status" value="1"/>
</dbReference>
<evidence type="ECO:0000313" key="6">
    <source>
        <dbReference type="EMBL" id="WAP68937.1"/>
    </source>
</evidence>
<evidence type="ECO:0000313" key="7">
    <source>
        <dbReference type="Proteomes" id="UP001164020"/>
    </source>
</evidence>
<protein>
    <submittedName>
        <fullName evidence="6">MarR family winged helix-turn-helix transcriptional regulator</fullName>
    </submittedName>
</protein>
<keyword evidence="1" id="KW-0805">Transcription regulation</keyword>
<accession>A0ABY7BZM6</accession>
<dbReference type="EMBL" id="CP114029">
    <property type="protein sequence ID" value="WAP68937.1"/>
    <property type="molecule type" value="Genomic_DNA"/>
</dbReference>